<dbReference type="Pfam" id="PF00400">
    <property type="entry name" value="WD40"/>
    <property type="match status" value="2"/>
</dbReference>
<dbReference type="InterPro" id="IPR001680">
    <property type="entry name" value="WD40_rpt"/>
</dbReference>
<keyword evidence="2" id="KW-0677">Repeat</keyword>
<proteinExistence type="predicted"/>
<dbReference type="PROSITE" id="PS50082">
    <property type="entry name" value="WD_REPEATS_2"/>
    <property type="match status" value="1"/>
</dbReference>
<evidence type="ECO:0000313" key="4">
    <source>
        <dbReference type="EMBL" id="OHT08132.1"/>
    </source>
</evidence>
<evidence type="ECO:0000256" key="3">
    <source>
        <dbReference type="PROSITE-ProRule" id="PRU00221"/>
    </source>
</evidence>
<dbReference type="RefSeq" id="XP_068361268.1">
    <property type="nucleotide sequence ID" value="XM_068503192.1"/>
</dbReference>
<dbReference type="InterPro" id="IPR040324">
    <property type="entry name" value="WDR44/Dgr2"/>
</dbReference>
<dbReference type="EMBL" id="MLAK01000677">
    <property type="protein sequence ID" value="OHT08132.1"/>
    <property type="molecule type" value="Genomic_DNA"/>
</dbReference>
<sequence>MSVPLTYVDPALSIRDLDTGKVIPLRDIENSTALLKSMRMSTKKKIILPNGVNLTMFYNLIQQELAPSNMSIIDLAYPHQKPVTKIALSKNKQFIATADSFGSISTLINFEVNKTIHGHDKKINSLDFSIDNHLISCSDDKTAKFWKRSFSRPISTLQHDGPVRAAKFYPNDPDSAVTCCGKEVIFWNARRGVIINSLQFLSEPTAIDFSSDGNLIIIGCLNGYCYLYELAKMMYVGQFACGRRKKKAIIPKSVLSLSCGPDSIVVSTSDNRVRLYDLKDYHFVRKFLSYSSSNEETTDVSLSSDGSMVFIANKENGRAFVYPTDASTFFKKSTIVHSLKEDASSTFFGFTLGEGFVITSTLVEPSDDGEKLVLLIGDSGGRLYRVC</sequence>
<dbReference type="InterPro" id="IPR015943">
    <property type="entry name" value="WD40/YVTN_repeat-like_dom_sf"/>
</dbReference>
<evidence type="ECO:0000256" key="2">
    <source>
        <dbReference type="ARBA" id="ARBA00022737"/>
    </source>
</evidence>
<evidence type="ECO:0000313" key="5">
    <source>
        <dbReference type="Proteomes" id="UP000179807"/>
    </source>
</evidence>
<dbReference type="PANTHER" id="PTHR14221:SF0">
    <property type="entry name" value="WD REPEAT-CONTAINING PROTEIN 44"/>
    <property type="match status" value="1"/>
</dbReference>
<dbReference type="SMART" id="SM00320">
    <property type="entry name" value="WD40"/>
    <property type="match status" value="4"/>
</dbReference>
<dbReference type="SUPFAM" id="SSF50978">
    <property type="entry name" value="WD40 repeat-like"/>
    <property type="match status" value="1"/>
</dbReference>
<dbReference type="OrthoDB" id="1932312at2759"/>
<feature type="repeat" description="WD" evidence="3">
    <location>
        <begin position="116"/>
        <end position="156"/>
    </location>
</feature>
<dbReference type="Gene3D" id="2.130.10.10">
    <property type="entry name" value="YVTN repeat-like/Quinoprotein amine dehydrogenase"/>
    <property type="match status" value="1"/>
</dbReference>
<name>A0A1J4KEH4_9EUKA</name>
<dbReference type="PANTHER" id="PTHR14221">
    <property type="entry name" value="WD REPEAT DOMAIN 44"/>
    <property type="match status" value="1"/>
</dbReference>
<gene>
    <name evidence="4" type="ORF">TRFO_23501</name>
</gene>
<reference evidence="4" key="1">
    <citation type="submission" date="2016-10" db="EMBL/GenBank/DDBJ databases">
        <authorList>
            <person name="Benchimol M."/>
            <person name="Almeida L.G."/>
            <person name="Vasconcelos A.T."/>
            <person name="Perreira-Neves A."/>
            <person name="Rosa I.A."/>
            <person name="Tasca T."/>
            <person name="Bogo M.R."/>
            <person name="de Souza W."/>
        </authorList>
    </citation>
    <scope>NUCLEOTIDE SEQUENCE [LARGE SCALE GENOMIC DNA]</scope>
    <source>
        <strain evidence="4">K</strain>
    </source>
</reference>
<accession>A0A1J4KEH4</accession>
<dbReference type="VEuPathDB" id="TrichDB:TRFO_23501"/>
<evidence type="ECO:0000256" key="1">
    <source>
        <dbReference type="ARBA" id="ARBA00022574"/>
    </source>
</evidence>
<dbReference type="InterPro" id="IPR036322">
    <property type="entry name" value="WD40_repeat_dom_sf"/>
</dbReference>
<keyword evidence="1 3" id="KW-0853">WD repeat</keyword>
<dbReference type="Proteomes" id="UP000179807">
    <property type="component" value="Unassembled WGS sequence"/>
</dbReference>
<protein>
    <submittedName>
        <fullName evidence="4">Beta-transducin</fullName>
    </submittedName>
</protein>
<organism evidence="4 5">
    <name type="scientific">Tritrichomonas foetus</name>
    <dbReference type="NCBI Taxonomy" id="1144522"/>
    <lineage>
        <taxon>Eukaryota</taxon>
        <taxon>Metamonada</taxon>
        <taxon>Parabasalia</taxon>
        <taxon>Tritrichomonadida</taxon>
        <taxon>Tritrichomonadidae</taxon>
        <taxon>Tritrichomonas</taxon>
    </lineage>
</organism>
<dbReference type="PROSITE" id="PS50294">
    <property type="entry name" value="WD_REPEATS_REGION"/>
    <property type="match status" value="1"/>
</dbReference>
<comment type="caution">
    <text evidence="4">The sequence shown here is derived from an EMBL/GenBank/DDBJ whole genome shotgun (WGS) entry which is preliminary data.</text>
</comment>
<dbReference type="AlphaFoldDB" id="A0A1J4KEH4"/>
<dbReference type="GeneID" id="94837896"/>
<keyword evidence="5" id="KW-1185">Reference proteome</keyword>